<dbReference type="Pfam" id="PF04113">
    <property type="entry name" value="Gpi16"/>
    <property type="match status" value="1"/>
</dbReference>
<keyword evidence="2" id="KW-1185">Reference proteome</keyword>
<comment type="caution">
    <text evidence="1">The sequence shown here is derived from an EMBL/GenBank/DDBJ whole genome shotgun (WGS) entry which is preliminary data.</text>
</comment>
<evidence type="ECO:0000313" key="2">
    <source>
        <dbReference type="Proteomes" id="UP001301958"/>
    </source>
</evidence>
<feature type="non-terminal residue" evidence="1">
    <location>
        <position position="149"/>
    </location>
</feature>
<dbReference type="InterPro" id="IPR007245">
    <property type="entry name" value="PIG-T"/>
</dbReference>
<reference evidence="1" key="2">
    <citation type="submission" date="2023-05" db="EMBL/GenBank/DDBJ databases">
        <authorList>
            <consortium name="Lawrence Berkeley National Laboratory"/>
            <person name="Steindorff A."/>
            <person name="Hensen N."/>
            <person name="Bonometti L."/>
            <person name="Westerberg I."/>
            <person name="Brannstrom I.O."/>
            <person name="Guillou S."/>
            <person name="Cros-Aarteil S."/>
            <person name="Calhoun S."/>
            <person name="Haridas S."/>
            <person name="Kuo A."/>
            <person name="Mondo S."/>
            <person name="Pangilinan J."/>
            <person name="Riley R."/>
            <person name="Labutti K."/>
            <person name="Andreopoulos B."/>
            <person name="Lipzen A."/>
            <person name="Chen C."/>
            <person name="Yanf M."/>
            <person name="Daum C."/>
            <person name="Ng V."/>
            <person name="Clum A."/>
            <person name="Ohm R."/>
            <person name="Martin F."/>
            <person name="Silar P."/>
            <person name="Natvig D."/>
            <person name="Lalanne C."/>
            <person name="Gautier V."/>
            <person name="Ament-Velasquez S.L."/>
            <person name="Kruys A."/>
            <person name="Hutchinson M.I."/>
            <person name="Powell A.J."/>
            <person name="Barry K."/>
            <person name="Miller A.N."/>
            <person name="Grigoriev I.V."/>
            <person name="Debuchy R."/>
            <person name="Gladieux P."/>
            <person name="Thoren M.H."/>
            <person name="Johannesson H."/>
        </authorList>
    </citation>
    <scope>NUCLEOTIDE SEQUENCE</scope>
    <source>
        <strain evidence="1">CBS 990.96</strain>
    </source>
</reference>
<dbReference type="AlphaFoldDB" id="A0AAN6YJR5"/>
<protein>
    <submittedName>
        <fullName evidence="1">Uncharacterized protein</fullName>
    </submittedName>
</protein>
<reference evidence="1" key="1">
    <citation type="journal article" date="2023" name="Mol. Phylogenet. Evol.">
        <title>Genome-scale phylogeny and comparative genomics of the fungal order Sordariales.</title>
        <authorList>
            <person name="Hensen N."/>
            <person name="Bonometti L."/>
            <person name="Westerberg I."/>
            <person name="Brannstrom I.O."/>
            <person name="Guillou S."/>
            <person name="Cros-Aarteil S."/>
            <person name="Calhoun S."/>
            <person name="Haridas S."/>
            <person name="Kuo A."/>
            <person name="Mondo S."/>
            <person name="Pangilinan J."/>
            <person name="Riley R."/>
            <person name="LaButti K."/>
            <person name="Andreopoulos B."/>
            <person name="Lipzen A."/>
            <person name="Chen C."/>
            <person name="Yan M."/>
            <person name="Daum C."/>
            <person name="Ng V."/>
            <person name="Clum A."/>
            <person name="Steindorff A."/>
            <person name="Ohm R.A."/>
            <person name="Martin F."/>
            <person name="Silar P."/>
            <person name="Natvig D.O."/>
            <person name="Lalanne C."/>
            <person name="Gautier V."/>
            <person name="Ament-Velasquez S.L."/>
            <person name="Kruys A."/>
            <person name="Hutchinson M.I."/>
            <person name="Powell A.J."/>
            <person name="Barry K."/>
            <person name="Miller A.N."/>
            <person name="Grigoriev I.V."/>
            <person name="Debuchy R."/>
            <person name="Gladieux P."/>
            <person name="Hiltunen Thoren M."/>
            <person name="Johannesson H."/>
        </authorList>
    </citation>
    <scope>NUCLEOTIDE SEQUENCE</scope>
    <source>
        <strain evidence="1">CBS 990.96</strain>
    </source>
</reference>
<dbReference type="Proteomes" id="UP001301958">
    <property type="component" value="Unassembled WGS sequence"/>
</dbReference>
<sequence length="149" mass="16756">MSAHVQGCKSDDKSLIQETCYRPALDRARGSQLEARMRIPPASTVFLTYDLECRPTRSSATTKPRNLLPTNENYITQSTLVSLLGPYQSIDLEDLSYIDDSKSQLPSRQLSQAEQVINTHLFHHWISSLSSTNRLGHTYPCLLMASSQI</sequence>
<dbReference type="GO" id="GO:0042765">
    <property type="term" value="C:GPI-anchor transamidase complex"/>
    <property type="evidence" value="ECO:0007669"/>
    <property type="project" value="InterPro"/>
</dbReference>
<name>A0AAN6YJR5_9PEZI</name>
<dbReference type="GO" id="GO:0016255">
    <property type="term" value="P:attachment of GPI anchor to protein"/>
    <property type="evidence" value="ECO:0007669"/>
    <property type="project" value="InterPro"/>
</dbReference>
<accession>A0AAN6YJR5</accession>
<proteinExistence type="predicted"/>
<evidence type="ECO:0000313" key="1">
    <source>
        <dbReference type="EMBL" id="KAK4220548.1"/>
    </source>
</evidence>
<dbReference type="EMBL" id="MU865720">
    <property type="protein sequence ID" value="KAK4220548.1"/>
    <property type="molecule type" value="Genomic_DNA"/>
</dbReference>
<gene>
    <name evidence="1" type="ORF">QBC38DRAFT_505645</name>
</gene>
<organism evidence="1 2">
    <name type="scientific">Podospora fimiseda</name>
    <dbReference type="NCBI Taxonomy" id="252190"/>
    <lineage>
        <taxon>Eukaryota</taxon>
        <taxon>Fungi</taxon>
        <taxon>Dikarya</taxon>
        <taxon>Ascomycota</taxon>
        <taxon>Pezizomycotina</taxon>
        <taxon>Sordariomycetes</taxon>
        <taxon>Sordariomycetidae</taxon>
        <taxon>Sordariales</taxon>
        <taxon>Podosporaceae</taxon>
        <taxon>Podospora</taxon>
    </lineage>
</organism>